<dbReference type="Gene3D" id="1.10.10.10">
    <property type="entry name" value="Winged helix-like DNA-binding domain superfamily/Winged helix DNA-binding domain"/>
    <property type="match status" value="1"/>
</dbReference>
<evidence type="ECO:0000256" key="3">
    <source>
        <dbReference type="ARBA" id="ARBA00023082"/>
    </source>
</evidence>
<keyword evidence="5" id="KW-0804">Transcription</keyword>
<dbReference type="InterPro" id="IPR007627">
    <property type="entry name" value="RNA_pol_sigma70_r2"/>
</dbReference>
<reference evidence="8" key="1">
    <citation type="journal article" date="2014" name="Int. J. Syst. Evol. Microbiol.">
        <title>Complete genome sequence of Corynebacterium casei LMG S-19264T (=DSM 44701T), isolated from a smear-ripened cheese.</title>
        <authorList>
            <consortium name="US DOE Joint Genome Institute (JGI-PGF)"/>
            <person name="Walter F."/>
            <person name="Albersmeier A."/>
            <person name="Kalinowski J."/>
            <person name="Ruckert C."/>
        </authorList>
    </citation>
    <scope>NUCLEOTIDE SEQUENCE</scope>
    <source>
        <strain evidence="8">CGMCC 1.15371</strain>
    </source>
</reference>
<evidence type="ECO:0000256" key="5">
    <source>
        <dbReference type="ARBA" id="ARBA00023163"/>
    </source>
</evidence>
<dbReference type="GO" id="GO:0003677">
    <property type="term" value="F:DNA binding"/>
    <property type="evidence" value="ECO:0007669"/>
    <property type="project" value="UniProtKB-KW"/>
</dbReference>
<dbReference type="GO" id="GO:0016987">
    <property type="term" value="F:sigma factor activity"/>
    <property type="evidence" value="ECO:0007669"/>
    <property type="project" value="UniProtKB-KW"/>
</dbReference>
<comment type="similarity">
    <text evidence="1">Belongs to the sigma-70 factor family. ECF subfamily.</text>
</comment>
<organism evidence="8 9">
    <name type="scientific">Pullulanibacillus camelliae</name>
    <dbReference type="NCBI Taxonomy" id="1707096"/>
    <lineage>
        <taxon>Bacteria</taxon>
        <taxon>Bacillati</taxon>
        <taxon>Bacillota</taxon>
        <taxon>Bacilli</taxon>
        <taxon>Bacillales</taxon>
        <taxon>Sporolactobacillaceae</taxon>
        <taxon>Pullulanibacillus</taxon>
    </lineage>
</organism>
<comment type="caution">
    <text evidence="8">The sequence shown here is derived from an EMBL/GenBank/DDBJ whole genome shotgun (WGS) entry which is preliminary data.</text>
</comment>
<dbReference type="Pfam" id="PF04545">
    <property type="entry name" value="Sigma70_r4"/>
    <property type="match status" value="1"/>
</dbReference>
<dbReference type="NCBIfam" id="TIGR02937">
    <property type="entry name" value="sigma70-ECF"/>
    <property type="match status" value="1"/>
</dbReference>
<dbReference type="PANTHER" id="PTHR43133">
    <property type="entry name" value="RNA POLYMERASE ECF-TYPE SIGMA FACTO"/>
    <property type="match status" value="1"/>
</dbReference>
<feature type="domain" description="RNA polymerase sigma-70 region 2" evidence="6">
    <location>
        <begin position="26"/>
        <end position="94"/>
    </location>
</feature>
<dbReference type="PANTHER" id="PTHR43133:SF62">
    <property type="entry name" value="RNA POLYMERASE SIGMA FACTOR SIGZ"/>
    <property type="match status" value="1"/>
</dbReference>
<evidence type="ECO:0000313" key="8">
    <source>
        <dbReference type="EMBL" id="GGE50032.1"/>
    </source>
</evidence>
<dbReference type="Pfam" id="PF04542">
    <property type="entry name" value="Sigma70_r2"/>
    <property type="match status" value="1"/>
</dbReference>
<protein>
    <submittedName>
        <fullName evidence="8">RNA polymerase</fullName>
    </submittedName>
</protein>
<dbReference type="InterPro" id="IPR013324">
    <property type="entry name" value="RNA_pol_sigma_r3/r4-like"/>
</dbReference>
<evidence type="ECO:0000256" key="1">
    <source>
        <dbReference type="ARBA" id="ARBA00010641"/>
    </source>
</evidence>
<dbReference type="InterPro" id="IPR036388">
    <property type="entry name" value="WH-like_DNA-bd_sf"/>
</dbReference>
<dbReference type="RefSeq" id="WP_229672657.1">
    <property type="nucleotide sequence ID" value="NZ_BMIR01000017.1"/>
</dbReference>
<keyword evidence="3" id="KW-0731">Sigma factor</keyword>
<evidence type="ECO:0000259" key="7">
    <source>
        <dbReference type="Pfam" id="PF04545"/>
    </source>
</evidence>
<dbReference type="InterPro" id="IPR007630">
    <property type="entry name" value="RNA_pol_sigma70_r4"/>
</dbReference>
<keyword evidence="2" id="KW-0805">Transcription regulation</keyword>
<dbReference type="InterPro" id="IPR013325">
    <property type="entry name" value="RNA_pol_sigma_r2"/>
</dbReference>
<evidence type="ECO:0000313" key="9">
    <source>
        <dbReference type="Proteomes" id="UP000628775"/>
    </source>
</evidence>
<evidence type="ECO:0000259" key="6">
    <source>
        <dbReference type="Pfam" id="PF04542"/>
    </source>
</evidence>
<keyword evidence="4" id="KW-0238">DNA-binding</keyword>
<keyword evidence="9" id="KW-1185">Reference proteome</keyword>
<reference evidence="8" key="2">
    <citation type="submission" date="2020-09" db="EMBL/GenBank/DDBJ databases">
        <authorList>
            <person name="Sun Q."/>
            <person name="Zhou Y."/>
        </authorList>
    </citation>
    <scope>NUCLEOTIDE SEQUENCE</scope>
    <source>
        <strain evidence="8">CGMCC 1.15371</strain>
    </source>
</reference>
<gene>
    <name evidence="8" type="ORF">GCM10011391_30990</name>
</gene>
<evidence type="ECO:0000256" key="4">
    <source>
        <dbReference type="ARBA" id="ARBA00023125"/>
    </source>
</evidence>
<dbReference type="Proteomes" id="UP000628775">
    <property type="component" value="Unassembled WGS sequence"/>
</dbReference>
<feature type="domain" description="RNA polymerase sigma-70 region 4" evidence="7">
    <location>
        <begin position="127"/>
        <end position="176"/>
    </location>
</feature>
<sequence length="195" mass="22866">MDKVEESEGALLRQISLGSTQAFDQFYETYFHYVYQLALKMTKNTCEAEDLCHDVFVEVFRQPKQFDSKRGSVKAWLAIKTKSRYIDRQRKVKRSQAYLESLDPVYKEPAIDEVVLQHIDRERVLKAMHKLPDIQKKAVYGKYFNYQTQKELAAMMDKPIGTVKSLIRYGLNNLRKQLLKEDWSSFSGGDQGHER</sequence>
<proteinExistence type="inferred from homology"/>
<name>A0A8J2YL18_9BACL</name>
<dbReference type="SUPFAM" id="SSF88659">
    <property type="entry name" value="Sigma3 and sigma4 domains of RNA polymerase sigma factors"/>
    <property type="match status" value="1"/>
</dbReference>
<dbReference type="InterPro" id="IPR039425">
    <property type="entry name" value="RNA_pol_sigma-70-like"/>
</dbReference>
<dbReference type="CDD" id="cd06171">
    <property type="entry name" value="Sigma70_r4"/>
    <property type="match status" value="1"/>
</dbReference>
<dbReference type="EMBL" id="BMIR01000017">
    <property type="protein sequence ID" value="GGE50032.1"/>
    <property type="molecule type" value="Genomic_DNA"/>
</dbReference>
<accession>A0A8J2YL18</accession>
<dbReference type="InterPro" id="IPR014284">
    <property type="entry name" value="RNA_pol_sigma-70_dom"/>
</dbReference>
<evidence type="ECO:0000256" key="2">
    <source>
        <dbReference type="ARBA" id="ARBA00023015"/>
    </source>
</evidence>
<dbReference type="SUPFAM" id="SSF88946">
    <property type="entry name" value="Sigma2 domain of RNA polymerase sigma factors"/>
    <property type="match status" value="1"/>
</dbReference>
<dbReference type="GO" id="GO:0006352">
    <property type="term" value="P:DNA-templated transcription initiation"/>
    <property type="evidence" value="ECO:0007669"/>
    <property type="project" value="InterPro"/>
</dbReference>
<dbReference type="Gene3D" id="1.10.1740.10">
    <property type="match status" value="1"/>
</dbReference>
<dbReference type="AlphaFoldDB" id="A0A8J2YL18"/>